<dbReference type="InterPro" id="IPR026341">
    <property type="entry name" value="T9SS_type_B"/>
</dbReference>
<organism evidence="3 4">
    <name type="scientific">Halpernia humi</name>
    <dbReference type="NCBI Taxonomy" id="493375"/>
    <lineage>
        <taxon>Bacteria</taxon>
        <taxon>Pseudomonadati</taxon>
        <taxon>Bacteroidota</taxon>
        <taxon>Flavobacteriia</taxon>
        <taxon>Flavobacteriales</taxon>
        <taxon>Weeksellaceae</taxon>
        <taxon>Chryseobacterium group</taxon>
        <taxon>Halpernia</taxon>
    </lineage>
</organism>
<feature type="chain" id="PRO_5009286525" evidence="1">
    <location>
        <begin position="20"/>
        <end position="1378"/>
    </location>
</feature>
<reference evidence="4" key="1">
    <citation type="submission" date="2016-10" db="EMBL/GenBank/DDBJ databases">
        <authorList>
            <person name="Varghese N."/>
            <person name="Submissions S."/>
        </authorList>
    </citation>
    <scope>NUCLEOTIDE SEQUENCE [LARGE SCALE GENOMIC DNA]</scope>
    <source>
        <strain evidence="4">DSM 21580</strain>
    </source>
</reference>
<evidence type="ECO:0000256" key="1">
    <source>
        <dbReference type="SAM" id="SignalP"/>
    </source>
</evidence>
<evidence type="ECO:0000313" key="3">
    <source>
        <dbReference type="EMBL" id="SEF78108.1"/>
    </source>
</evidence>
<name>A0A1H5UUJ1_9FLAO</name>
<keyword evidence="4" id="KW-1185">Reference proteome</keyword>
<dbReference type="Pfam" id="PF17963">
    <property type="entry name" value="Big_9"/>
    <property type="match status" value="1"/>
</dbReference>
<dbReference type="NCBIfam" id="TIGR04131">
    <property type="entry name" value="Bac_Flav_CTERM"/>
    <property type="match status" value="1"/>
</dbReference>
<dbReference type="InterPro" id="IPR035234">
    <property type="entry name" value="IgGFc-bd_N"/>
</dbReference>
<gene>
    <name evidence="3" type="ORF">SAMN05421847_0907</name>
</gene>
<evidence type="ECO:0000313" key="4">
    <source>
        <dbReference type="Proteomes" id="UP000236738"/>
    </source>
</evidence>
<dbReference type="Gene3D" id="2.60.40.3440">
    <property type="match status" value="1"/>
</dbReference>
<keyword evidence="1" id="KW-0732">Signal</keyword>
<dbReference type="Pfam" id="PF13585">
    <property type="entry name" value="CHU_C"/>
    <property type="match status" value="1"/>
</dbReference>
<dbReference type="EMBL" id="FNUS01000001">
    <property type="protein sequence ID" value="SEF78108.1"/>
    <property type="molecule type" value="Genomic_DNA"/>
</dbReference>
<accession>A0A1H5UUJ1</accession>
<dbReference type="Pfam" id="PF17517">
    <property type="entry name" value="IgGFc_binding"/>
    <property type="match status" value="1"/>
</dbReference>
<dbReference type="Proteomes" id="UP000236738">
    <property type="component" value="Unassembled WGS sequence"/>
</dbReference>
<feature type="signal peptide" evidence="1">
    <location>
        <begin position="1"/>
        <end position="19"/>
    </location>
</feature>
<dbReference type="OrthoDB" id="9765926at2"/>
<protein>
    <submittedName>
        <fullName evidence="3">Gliding motility-associated C-terminal domain-containing protein</fullName>
    </submittedName>
</protein>
<dbReference type="RefSeq" id="WP_103912881.1">
    <property type="nucleotide sequence ID" value="NZ_FNUS01000001.1"/>
</dbReference>
<proteinExistence type="predicted"/>
<sequence>MKKLLSFLFFTFLIIKSFAQLDTEHWFAPMMDRVNNGEEVQTIYFSTNVTTPFPVTIYNNNIPIGTVNVSKGNPQKFSVPRKYIITTTETDLFHPVTMGLYTKGDQPYFANLRFSMYNHAEILTSKGKAGIGTKFYVAVAPISVSNNILNFMTSVLATEDNTTVTISGYQPTVIFSTPQSSTITFTLNKGESYIIDGKGNIFGNRLGFIGAKIVSDKPISVTNGNFNGQYAGNYSNSSDILMDQSVPVERLGQEFALVKGNGPIGDGMEGGLIIATEDNTQIYVNNIPTAVATLNEGQYYKLSETYYTAHSGNVYNMYVKATKNIYLYELLAGANSGNVQATGGFNYIPPLSCYLPKTIDEIGLIDENLTFSNGYPFGQLKIPTKLNIITEAGASVKINGVALAPTEGPYPLLGNTNWVTYSKENVSGNITIESTKSVTAGIAAGDGAVGYGGYFAGFSSIPAISKKSGTCIPGIILEVQSGFDTYQWLLNDVPISGAQSNTFAPLVAGNYTVKVTNGSCPAVTTKPFLVLKCPTETTITKTVCGIFTIIPKFTNSTQNIVLSTIKITTPPSKGIAKIDPTTGNITYTPNAGSTGTDSFKYKFCGDGIFEECEEVTVNITLGQLTVNNATLTNCKVGNSGIFDLSSANITTSSPVTKKYYKTLLGAQNDDPTQEILNFTAYSSTGGDVFAVVTTPEGCRDIATITLQFFPEIILDTTLYNATNCDENLDGKIDIDFSTITPIILQNATYFETRYYLNLADANALNGNFLPNNWSYSADTQVYVRVISPDGCLPGTGIINFTIGAKVSINSPITQNVCSQNSSENIVLSDYIPFFTTDTGVTYTFFKTLAEAKANVFGSEISANQIISADTSYFVRFSKTGVCDNIGELNLIFAKPLNSTTLPAEITVCEGSTTLLDAGSGFKSYLWNTGETTQSVTKGKGTYTVTLTSQNGCSIDQTVEVKESLKAVLNTADYTAENCDDDFDGFVNIKFSNITPIILPNSAGFTVKYYATDAFANAGGTNNLPNDFAYNTNTTVYVRVESAFCPPIVQALNLKIGTLLPLIKNTVSVSECDDNLDNIKSVDLTKYLTEFTADPTVNVSYYDNLQNAKMAQNAISNPVSVNKSGTYYFRISKIGFCPVIATLDISIDVPRASSVLQDKNICPGTTTVLDAGSGFTSYLWSTGETSSSITVGVGDYYVDLENQKGCIYRQNVSVKEVELPKITAIDIKGSTVTITAEGGNKPYYYSLNGSPQQASNVFTNVKSGKNIVFVTSADQCNPVSKEFSIIVITNVITPNGDHYNDTFNFSDLKTKDNAKFEIFDRYGKMIFKGTESNNFTWDGTSNLRNLPTDSYWYVLEWQEFGAATTVKQSGWVLLKNTNF</sequence>
<feature type="domain" description="IgGFc-binding protein N-terminal" evidence="2">
    <location>
        <begin position="129"/>
        <end position="441"/>
    </location>
</feature>
<evidence type="ECO:0000259" key="2">
    <source>
        <dbReference type="Pfam" id="PF17517"/>
    </source>
</evidence>